<evidence type="ECO:0000256" key="1">
    <source>
        <dbReference type="ARBA" id="ARBA00022729"/>
    </source>
</evidence>
<dbReference type="NCBIfam" id="TIGR04057">
    <property type="entry name" value="SusC_RagA_signa"/>
    <property type="match status" value="1"/>
</dbReference>
<gene>
    <name evidence="4" type="ORF">FF125_00220</name>
</gene>
<sequence length="523" mass="57340">MEINFINARSFTRSRLLLFIMRAFIFLLCTTVFSFNTVDSYSQQKIKIKKDMEMSIDEVFKVVSKQSKFSFLYPQELFKDAPKVNLKEGEILLNQLLTNIFSNGDTSFRLSDNNVIIVEKSDPKQLEIQKIKISGTVLDESGQPLPGASVVEKGTLNGVQTDFDGKFSLDVKNANAILEISFVGFETKDIVVTNQTELTITLLESTANLGEVIVVGYGTRKKATVTSAVAQVSAETFQDRAVANVTQGLQGAIGGLSITNSQSGGEPGAEQNINIRGLMTSNSTGTGIDNAEPLVIIDGAVMNINDINPEDIETVSVLKDAAAASIYGSRAAGGAILITTKSGKNMKGGMIVNYSNNFSYSTYTKWPDQANALDYAYAMNDALTNHNGRVWYTDERLGWIEQNMANPGSAPTLVPNSTNTSWDVTSGGLRGSGSTVWKDFLFHKWTQKSKHNLSIRGGDEKLNYYISGGAYFEDGLFKVAENNYNRYNLDAKIAAKPLKWLSLELLTKMTKSDAEFPWDPAYG</sequence>
<keyword evidence="2" id="KW-0472">Membrane</keyword>
<keyword evidence="2" id="KW-0812">Transmembrane</keyword>
<dbReference type="AlphaFoldDB" id="A0A5B7TQU9"/>
<keyword evidence="2" id="KW-0813">Transport</keyword>
<dbReference type="SUPFAM" id="SSF56935">
    <property type="entry name" value="Porins"/>
    <property type="match status" value="1"/>
</dbReference>
<proteinExistence type="inferred from homology"/>
<evidence type="ECO:0000313" key="4">
    <source>
        <dbReference type="EMBL" id="QCX36932.1"/>
    </source>
</evidence>
<evidence type="ECO:0000256" key="2">
    <source>
        <dbReference type="PROSITE-ProRule" id="PRU01360"/>
    </source>
</evidence>
<evidence type="ECO:0000259" key="3">
    <source>
        <dbReference type="Pfam" id="PF07715"/>
    </source>
</evidence>
<dbReference type="PANTHER" id="PTHR30069:SF29">
    <property type="entry name" value="HEMOGLOBIN AND HEMOGLOBIN-HAPTOGLOBIN-BINDING PROTEIN 1-RELATED"/>
    <property type="match status" value="1"/>
</dbReference>
<dbReference type="PANTHER" id="PTHR30069">
    <property type="entry name" value="TONB-DEPENDENT OUTER MEMBRANE RECEPTOR"/>
    <property type="match status" value="1"/>
</dbReference>
<dbReference type="OrthoDB" id="9768177at2"/>
<keyword evidence="1" id="KW-0732">Signal</keyword>
<dbReference type="EMBL" id="CP040749">
    <property type="protein sequence ID" value="QCX36932.1"/>
    <property type="molecule type" value="Genomic_DNA"/>
</dbReference>
<dbReference type="GO" id="GO:0044718">
    <property type="term" value="P:siderophore transmembrane transport"/>
    <property type="evidence" value="ECO:0007669"/>
    <property type="project" value="TreeGrafter"/>
</dbReference>
<name>A0A5B7TQU9_9FLAO</name>
<dbReference type="InterPro" id="IPR023996">
    <property type="entry name" value="TonB-dep_OMP_SusC/RagA"/>
</dbReference>
<dbReference type="SUPFAM" id="SSF49464">
    <property type="entry name" value="Carboxypeptidase regulatory domain-like"/>
    <property type="match status" value="1"/>
</dbReference>
<dbReference type="PROSITE" id="PS52016">
    <property type="entry name" value="TONB_DEPENDENT_REC_3"/>
    <property type="match status" value="1"/>
</dbReference>
<dbReference type="FunFam" id="2.60.40.1120:FF:000003">
    <property type="entry name" value="Outer membrane protein Omp121"/>
    <property type="match status" value="1"/>
</dbReference>
<protein>
    <submittedName>
        <fullName evidence="4">SusC/RagA family TonB-linked outer membrane protein</fullName>
    </submittedName>
</protein>
<keyword evidence="2" id="KW-1134">Transmembrane beta strand</keyword>
<dbReference type="GO" id="GO:0015344">
    <property type="term" value="F:siderophore uptake transmembrane transporter activity"/>
    <property type="evidence" value="ECO:0007669"/>
    <property type="project" value="TreeGrafter"/>
</dbReference>
<dbReference type="InterPro" id="IPR023997">
    <property type="entry name" value="TonB-dep_OMP_SusC/RagA_CS"/>
</dbReference>
<dbReference type="Gene3D" id="2.170.130.10">
    <property type="entry name" value="TonB-dependent receptor, plug domain"/>
    <property type="match status" value="1"/>
</dbReference>
<accession>A0A5B7TQU9</accession>
<evidence type="ECO:0000313" key="5">
    <source>
        <dbReference type="Proteomes" id="UP000306229"/>
    </source>
</evidence>
<dbReference type="Gene3D" id="2.60.40.1120">
    <property type="entry name" value="Carboxypeptidase-like, regulatory domain"/>
    <property type="match status" value="1"/>
</dbReference>
<organism evidence="4 5">
    <name type="scientific">Aureibaculum algae</name>
    <dbReference type="NCBI Taxonomy" id="2584122"/>
    <lineage>
        <taxon>Bacteria</taxon>
        <taxon>Pseudomonadati</taxon>
        <taxon>Bacteroidota</taxon>
        <taxon>Flavobacteriia</taxon>
        <taxon>Flavobacteriales</taxon>
        <taxon>Flavobacteriaceae</taxon>
        <taxon>Aureibaculum</taxon>
    </lineage>
</organism>
<feature type="domain" description="TonB-dependent receptor plug" evidence="3">
    <location>
        <begin position="222"/>
        <end position="335"/>
    </location>
</feature>
<comment type="subcellular location">
    <subcellularLocation>
        <location evidence="2">Cell outer membrane</location>
        <topology evidence="2">Multi-pass membrane protein</topology>
    </subcellularLocation>
</comment>
<dbReference type="Proteomes" id="UP000306229">
    <property type="component" value="Chromosome"/>
</dbReference>
<keyword evidence="5" id="KW-1185">Reference proteome</keyword>
<dbReference type="GO" id="GO:0009279">
    <property type="term" value="C:cell outer membrane"/>
    <property type="evidence" value="ECO:0007669"/>
    <property type="project" value="UniProtKB-SubCell"/>
</dbReference>
<dbReference type="Pfam" id="PF13715">
    <property type="entry name" value="CarbopepD_reg_2"/>
    <property type="match status" value="1"/>
</dbReference>
<dbReference type="NCBIfam" id="TIGR04056">
    <property type="entry name" value="OMP_RagA_SusC"/>
    <property type="match status" value="1"/>
</dbReference>
<dbReference type="InterPro" id="IPR039426">
    <property type="entry name" value="TonB-dep_rcpt-like"/>
</dbReference>
<keyword evidence="2" id="KW-0998">Cell outer membrane</keyword>
<dbReference type="Pfam" id="PF07715">
    <property type="entry name" value="Plug"/>
    <property type="match status" value="1"/>
</dbReference>
<comment type="similarity">
    <text evidence="2">Belongs to the TonB-dependent receptor family.</text>
</comment>
<reference evidence="4 5" key="1">
    <citation type="submission" date="2019-05" db="EMBL/GenBank/DDBJ databases">
        <title>Algicella ahnfeltiae gen. nov., sp. nov., a novel marine bacterium of the family Flavobacteriaceae isolated from a red alga.</title>
        <authorList>
            <person name="Nedashkovskaya O.I."/>
            <person name="Kukhlevskiy A.D."/>
            <person name="Kim S.-G."/>
            <person name="Zhukova N.V."/>
            <person name="Mikhailov V.V."/>
        </authorList>
    </citation>
    <scope>NUCLEOTIDE SEQUENCE [LARGE SCALE GENOMIC DNA]</scope>
    <source>
        <strain evidence="4 5">10Alg115</strain>
    </source>
</reference>
<dbReference type="InterPro" id="IPR008969">
    <property type="entry name" value="CarboxyPept-like_regulatory"/>
</dbReference>
<dbReference type="InterPro" id="IPR012910">
    <property type="entry name" value="Plug_dom"/>
</dbReference>
<dbReference type="InterPro" id="IPR037066">
    <property type="entry name" value="Plug_dom_sf"/>
</dbReference>
<dbReference type="KEGG" id="fbe:FF125_00220"/>